<dbReference type="InterPro" id="IPR001584">
    <property type="entry name" value="Integrase_cat-core"/>
</dbReference>
<dbReference type="Proteomes" id="UP000051841">
    <property type="component" value="Unassembled WGS sequence"/>
</dbReference>
<dbReference type="GO" id="GO:0015074">
    <property type="term" value="P:DNA integration"/>
    <property type="evidence" value="ECO:0007669"/>
    <property type="project" value="InterPro"/>
</dbReference>
<dbReference type="Pfam" id="PF22483">
    <property type="entry name" value="Mu-transpos_C_2"/>
    <property type="match status" value="1"/>
</dbReference>
<evidence type="ECO:0000313" key="3">
    <source>
        <dbReference type="EMBL" id="KRN45528.1"/>
    </source>
</evidence>
<comment type="caution">
    <text evidence="3">The sequence shown here is derived from an EMBL/GenBank/DDBJ whole genome shotgun (WGS) entry which is preliminary data.</text>
</comment>
<keyword evidence="4" id="KW-1185">Reference proteome</keyword>
<dbReference type="EMBL" id="JQBL01000074">
    <property type="protein sequence ID" value="KRN45528.1"/>
    <property type="molecule type" value="Genomic_DNA"/>
</dbReference>
<proteinExistence type="inferred from homology"/>
<organism evidence="3 4">
    <name type="scientific">Kandleria vitulina DSM 20405</name>
    <dbReference type="NCBI Taxonomy" id="1410657"/>
    <lineage>
        <taxon>Bacteria</taxon>
        <taxon>Bacillati</taxon>
        <taxon>Bacillota</taxon>
        <taxon>Erysipelotrichia</taxon>
        <taxon>Erysipelotrichales</taxon>
        <taxon>Coprobacillaceae</taxon>
        <taxon>Kandleria</taxon>
    </lineage>
</organism>
<evidence type="ECO:0000259" key="2">
    <source>
        <dbReference type="PROSITE" id="PS50994"/>
    </source>
</evidence>
<reference evidence="3 4" key="1">
    <citation type="journal article" date="2015" name="Genome Announc.">
        <title>Expanding the biotechnology potential of lactobacilli through comparative genomics of 213 strains and associated genera.</title>
        <authorList>
            <person name="Sun Z."/>
            <person name="Harris H.M."/>
            <person name="McCann A."/>
            <person name="Guo C."/>
            <person name="Argimon S."/>
            <person name="Zhang W."/>
            <person name="Yang X."/>
            <person name="Jeffery I.B."/>
            <person name="Cooney J.C."/>
            <person name="Kagawa T.F."/>
            <person name="Liu W."/>
            <person name="Song Y."/>
            <person name="Salvetti E."/>
            <person name="Wrobel A."/>
            <person name="Rasinkangas P."/>
            <person name="Parkhill J."/>
            <person name="Rea M.C."/>
            <person name="O'Sullivan O."/>
            <person name="Ritari J."/>
            <person name="Douillard F.P."/>
            <person name="Paul Ross R."/>
            <person name="Yang R."/>
            <person name="Briner A.E."/>
            <person name="Felis G.E."/>
            <person name="de Vos W.M."/>
            <person name="Barrangou R."/>
            <person name="Klaenhammer T.R."/>
            <person name="Caufield P.W."/>
            <person name="Cui Y."/>
            <person name="Zhang H."/>
            <person name="O'Toole P.W."/>
        </authorList>
    </citation>
    <scope>NUCLEOTIDE SEQUENCE [LARGE SCALE GENOMIC DNA]</scope>
    <source>
        <strain evidence="3 4">DSM 20405</strain>
    </source>
</reference>
<evidence type="ECO:0000313" key="4">
    <source>
        <dbReference type="Proteomes" id="UP000051841"/>
    </source>
</evidence>
<dbReference type="PANTHER" id="PTHR35004:SF7">
    <property type="entry name" value="INTEGRASE PROTEIN"/>
    <property type="match status" value="1"/>
</dbReference>
<dbReference type="NCBIfam" id="NF033546">
    <property type="entry name" value="transpos_IS21"/>
    <property type="match status" value="1"/>
</dbReference>
<dbReference type="InterPro" id="IPR054353">
    <property type="entry name" value="IstA-like_C"/>
</dbReference>
<dbReference type="InterPro" id="IPR036397">
    <property type="entry name" value="RNaseH_sf"/>
</dbReference>
<evidence type="ECO:0000256" key="1">
    <source>
        <dbReference type="ARBA" id="ARBA00009277"/>
    </source>
</evidence>
<dbReference type="AlphaFoldDB" id="A0A0R2GYK6"/>
<dbReference type="RefSeq" id="WP_031589898.1">
    <property type="nucleotide sequence ID" value="NZ_JNKN01000067.1"/>
</dbReference>
<dbReference type="SUPFAM" id="SSF53098">
    <property type="entry name" value="Ribonuclease H-like"/>
    <property type="match status" value="1"/>
</dbReference>
<comment type="similarity">
    <text evidence="1">Belongs to the transposase IS21/IS408/IS1162 family.</text>
</comment>
<gene>
    <name evidence="3" type="ORF">IV49_GL001979</name>
</gene>
<dbReference type="PANTHER" id="PTHR35004">
    <property type="entry name" value="TRANSPOSASE RV3428C-RELATED"/>
    <property type="match status" value="1"/>
</dbReference>
<dbReference type="InterPro" id="IPR012337">
    <property type="entry name" value="RNaseH-like_sf"/>
</dbReference>
<name>A0A0R2GYK6_9FIRM</name>
<dbReference type="PROSITE" id="PS50994">
    <property type="entry name" value="INTEGRASE"/>
    <property type="match status" value="1"/>
</dbReference>
<sequence length="405" mass="47765">MELNFVGELNIMIEKGIKPNFSDLSRRYKVDRKTIRKYYVSGGIPKRKQVKKSSKYDRYRDEIVELMDKPSVTKKAVFRYLENKYRNEIEWNYNSFKWYTRAHGIILRKSTVPHPAYETPPGEQLQADWKENIKIHLKDGTEVVFNVFSATLGYSRKHVFIYSATKTTKDFIRCTIEAYRRLGGVTRNLLTDNMTAIVQVRGPNKKVYPEISQLFNDLGVKLILSKVRTPQTKGKDENANKFVKWIYPYDYELECEEELIYTIEKLIADQCNDQRNSTTEIPPNALFRKEKEYLQPLPNKVMLDSYIIEHHMETVDSRLLIRHKGNWYSVPPKYINQRVDVFPIEESLYIYHNGILAAKHNIAQTRYNYKPIHYKEAYKILSGRSSPDIEEWAMENFKNLEGIGL</sequence>
<dbReference type="GO" id="GO:0003676">
    <property type="term" value="F:nucleic acid binding"/>
    <property type="evidence" value="ECO:0007669"/>
    <property type="project" value="InterPro"/>
</dbReference>
<dbReference type="PATRIC" id="fig|1410657.5.peg.2043"/>
<protein>
    <submittedName>
        <fullName evidence="3">Transposase</fullName>
    </submittedName>
</protein>
<feature type="domain" description="Integrase catalytic" evidence="2">
    <location>
        <begin position="117"/>
        <end position="291"/>
    </location>
</feature>
<accession>A0A0R2GYK6</accession>
<dbReference type="Gene3D" id="3.30.420.10">
    <property type="entry name" value="Ribonuclease H-like superfamily/Ribonuclease H"/>
    <property type="match status" value="1"/>
</dbReference>